<dbReference type="Pfam" id="PF01944">
    <property type="entry name" value="SpoIIM"/>
    <property type="match status" value="1"/>
</dbReference>
<dbReference type="KEGG" id="mrub:DEO27_022395"/>
<feature type="transmembrane region" description="Helical" evidence="1">
    <location>
        <begin position="196"/>
        <end position="213"/>
    </location>
</feature>
<organism evidence="2 3">
    <name type="scientific">Mucilaginibacter rubeus</name>
    <dbReference type="NCBI Taxonomy" id="2027860"/>
    <lineage>
        <taxon>Bacteria</taxon>
        <taxon>Pseudomonadati</taxon>
        <taxon>Bacteroidota</taxon>
        <taxon>Sphingobacteriia</taxon>
        <taxon>Sphingobacteriales</taxon>
        <taxon>Sphingobacteriaceae</taxon>
        <taxon>Mucilaginibacter</taxon>
    </lineage>
</organism>
<reference evidence="2" key="1">
    <citation type="submission" date="2019-08" db="EMBL/GenBank/DDBJ databases">
        <title>Comparative genome analysis confer to the adaptation heavy metal polluted environment.</title>
        <authorList>
            <person name="Li Y."/>
        </authorList>
    </citation>
    <scope>NUCLEOTIDE SEQUENCE [LARGE SCALE GENOMIC DNA]</scope>
    <source>
        <strain evidence="2">P1</strain>
    </source>
</reference>
<gene>
    <name evidence="2" type="ORF">DEO27_022395</name>
</gene>
<name>A0A5C1I4C9_9SPHI</name>
<dbReference type="InterPro" id="IPR002798">
    <property type="entry name" value="SpoIIM-like"/>
</dbReference>
<keyword evidence="1" id="KW-1133">Transmembrane helix</keyword>
<accession>A0A5C1I4C9</accession>
<dbReference type="RefSeq" id="WP_112568795.1">
    <property type="nucleotide sequence ID" value="NZ_CP043450.1"/>
</dbReference>
<dbReference type="PANTHER" id="PTHR35337">
    <property type="entry name" value="SLR1478 PROTEIN"/>
    <property type="match status" value="1"/>
</dbReference>
<evidence type="ECO:0000256" key="1">
    <source>
        <dbReference type="SAM" id="Phobius"/>
    </source>
</evidence>
<sequence>MREALFIKQRTGKWKEFENIPTNDPDVLAEQFIIITDDLAYSKTFYPNSGTTKYLNGLAARFHQSIYKSKKESRNRFVQFWMLELPLVFAKYRKQLLISFVFFITFCLIGALSAKYDNTFVNMIMGDGYVNMTNENIAKGDPFGVYKDQDPFLMFVQIAENNLFITVLTFVAGMFFSVGTLFLLLKNGIMLGSFQYFFISKGLGLQSILVIWIHGTLEISCIIIAGAAGLILGNSIIFPKTYSRLVSLKRGAVDGLKITMGILPIIVMAAIFESFVTRHTEMPKWLSCFIMIASLVFIVTYVVIYPLYLNRKLNRHNN</sequence>
<dbReference type="AlphaFoldDB" id="A0A5C1I4C9"/>
<evidence type="ECO:0000313" key="3">
    <source>
        <dbReference type="Proteomes" id="UP000251402"/>
    </source>
</evidence>
<feature type="transmembrane region" description="Helical" evidence="1">
    <location>
        <begin position="219"/>
        <end position="239"/>
    </location>
</feature>
<dbReference type="Proteomes" id="UP000251402">
    <property type="component" value="Chromosome"/>
</dbReference>
<feature type="transmembrane region" description="Helical" evidence="1">
    <location>
        <begin position="284"/>
        <end position="308"/>
    </location>
</feature>
<proteinExistence type="predicted"/>
<feature type="transmembrane region" description="Helical" evidence="1">
    <location>
        <begin position="251"/>
        <end position="272"/>
    </location>
</feature>
<protein>
    <submittedName>
        <fullName evidence="2">Stage II sporulation protein M</fullName>
    </submittedName>
</protein>
<evidence type="ECO:0000313" key="2">
    <source>
        <dbReference type="EMBL" id="QEM12644.1"/>
    </source>
</evidence>
<keyword evidence="1" id="KW-0812">Transmembrane</keyword>
<keyword evidence="3" id="KW-1185">Reference proteome</keyword>
<dbReference type="PANTHER" id="PTHR35337:SF1">
    <property type="entry name" value="SLR1478 PROTEIN"/>
    <property type="match status" value="1"/>
</dbReference>
<dbReference type="OrthoDB" id="9800053at2"/>
<feature type="transmembrane region" description="Helical" evidence="1">
    <location>
        <begin position="163"/>
        <end position="184"/>
    </location>
</feature>
<dbReference type="EMBL" id="CP043450">
    <property type="protein sequence ID" value="QEM12644.1"/>
    <property type="molecule type" value="Genomic_DNA"/>
</dbReference>
<feature type="transmembrane region" description="Helical" evidence="1">
    <location>
        <begin position="96"/>
        <end position="116"/>
    </location>
</feature>
<keyword evidence="1" id="KW-0472">Membrane</keyword>